<gene>
    <name evidence="1" type="ORF">K466DRAFT_482749</name>
</gene>
<evidence type="ECO:0000313" key="2">
    <source>
        <dbReference type="Proteomes" id="UP000308197"/>
    </source>
</evidence>
<dbReference type="AlphaFoldDB" id="A0A5C3PPD9"/>
<evidence type="ECO:0000313" key="1">
    <source>
        <dbReference type="EMBL" id="TFK91426.1"/>
    </source>
</evidence>
<name>A0A5C3PPD9_9APHY</name>
<organism evidence="1 2">
    <name type="scientific">Polyporus arcularius HHB13444</name>
    <dbReference type="NCBI Taxonomy" id="1314778"/>
    <lineage>
        <taxon>Eukaryota</taxon>
        <taxon>Fungi</taxon>
        <taxon>Dikarya</taxon>
        <taxon>Basidiomycota</taxon>
        <taxon>Agaricomycotina</taxon>
        <taxon>Agaricomycetes</taxon>
        <taxon>Polyporales</taxon>
        <taxon>Polyporaceae</taxon>
        <taxon>Polyporus</taxon>
    </lineage>
</organism>
<sequence length="559" mass="60456">MVANYGYLVDPNSPARRELEERWFGAFGDWLSRLNKVKSNTKADLGMSKSFQSVLYSASQSCSSDDGTTTFASSMSLTAQGSADYNVEYGFYLEGTIFPPGINQAYVYVSSHGSATVGLQLTGRASASYNSGKIPIIPPVYWPGLSYPGIVSIGPSLNIYGQLQGSLTLSGDIGATVTYPLPESYVFRSLCGCSHVVEETILALIIPSAFNVAPTFDVSLGGSLSVHAIPEASLVFDLLPNTIVHVNARAYISLDGSVTASFDADLSGVEASVVAGIDATAGVEASAGSKYTLGPFSLYHTSLTLYHVPSYLHDYIESGIFAGSSEYDSLHRNTSLDPYTSYTFHGHTLDRRSIISGTLTCPKTVDGDGSASCDQQLADDDVADADPDDTTDELFRRSSDIEGLLEPRTREYMEKRVKVINCPGPSLTPPTAHSVDYMNSNDIQKEFQRVARLVEQRWIDFFKLYNTVQGTNYDVSTAYHPWPRFVRLTHIYAANYGPNANSFFNDAVSVLSSQIAANQGSVVVGVPKDCSSTKGPFTQADLDILERSLPTGGITWTYP</sequence>
<dbReference type="InParanoid" id="A0A5C3PPD9"/>
<dbReference type="Proteomes" id="UP000308197">
    <property type="component" value="Unassembled WGS sequence"/>
</dbReference>
<reference evidence="1 2" key="1">
    <citation type="journal article" date="2019" name="Nat. Ecol. Evol.">
        <title>Megaphylogeny resolves global patterns of mushroom evolution.</title>
        <authorList>
            <person name="Varga T."/>
            <person name="Krizsan K."/>
            <person name="Foldi C."/>
            <person name="Dima B."/>
            <person name="Sanchez-Garcia M."/>
            <person name="Sanchez-Ramirez S."/>
            <person name="Szollosi G.J."/>
            <person name="Szarkandi J.G."/>
            <person name="Papp V."/>
            <person name="Albert L."/>
            <person name="Andreopoulos W."/>
            <person name="Angelini C."/>
            <person name="Antonin V."/>
            <person name="Barry K.W."/>
            <person name="Bougher N.L."/>
            <person name="Buchanan P."/>
            <person name="Buyck B."/>
            <person name="Bense V."/>
            <person name="Catcheside P."/>
            <person name="Chovatia M."/>
            <person name="Cooper J."/>
            <person name="Damon W."/>
            <person name="Desjardin D."/>
            <person name="Finy P."/>
            <person name="Geml J."/>
            <person name="Haridas S."/>
            <person name="Hughes K."/>
            <person name="Justo A."/>
            <person name="Karasinski D."/>
            <person name="Kautmanova I."/>
            <person name="Kiss B."/>
            <person name="Kocsube S."/>
            <person name="Kotiranta H."/>
            <person name="LaButti K.M."/>
            <person name="Lechner B.E."/>
            <person name="Liimatainen K."/>
            <person name="Lipzen A."/>
            <person name="Lukacs Z."/>
            <person name="Mihaltcheva S."/>
            <person name="Morgado L.N."/>
            <person name="Niskanen T."/>
            <person name="Noordeloos M.E."/>
            <person name="Ohm R.A."/>
            <person name="Ortiz-Santana B."/>
            <person name="Ovrebo C."/>
            <person name="Racz N."/>
            <person name="Riley R."/>
            <person name="Savchenko A."/>
            <person name="Shiryaev A."/>
            <person name="Soop K."/>
            <person name="Spirin V."/>
            <person name="Szebenyi C."/>
            <person name="Tomsovsky M."/>
            <person name="Tulloss R.E."/>
            <person name="Uehling J."/>
            <person name="Grigoriev I.V."/>
            <person name="Vagvolgyi C."/>
            <person name="Papp T."/>
            <person name="Martin F.M."/>
            <person name="Miettinen O."/>
            <person name="Hibbett D.S."/>
            <person name="Nagy L.G."/>
        </authorList>
    </citation>
    <scope>NUCLEOTIDE SEQUENCE [LARGE SCALE GENOMIC DNA]</scope>
    <source>
        <strain evidence="1 2">HHB13444</strain>
    </source>
</reference>
<dbReference type="EMBL" id="ML211020">
    <property type="protein sequence ID" value="TFK91426.1"/>
    <property type="molecule type" value="Genomic_DNA"/>
</dbReference>
<accession>A0A5C3PPD9</accession>
<proteinExistence type="predicted"/>
<keyword evidence="2" id="KW-1185">Reference proteome</keyword>
<protein>
    <submittedName>
        <fullName evidence="1">Uncharacterized protein</fullName>
    </submittedName>
</protein>
<dbReference type="STRING" id="1314778.A0A5C3PPD9"/>